<evidence type="ECO:0000259" key="2">
    <source>
        <dbReference type="Pfam" id="PF01757"/>
    </source>
</evidence>
<dbReference type="AlphaFoldDB" id="A0AA37U8P3"/>
<organism evidence="3 4">
    <name type="scientific">Cypionkella aquatica</name>
    <dbReference type="NCBI Taxonomy" id="1756042"/>
    <lineage>
        <taxon>Bacteria</taxon>
        <taxon>Pseudomonadati</taxon>
        <taxon>Pseudomonadota</taxon>
        <taxon>Alphaproteobacteria</taxon>
        <taxon>Rhodobacterales</taxon>
        <taxon>Paracoccaceae</taxon>
        <taxon>Cypionkella</taxon>
    </lineage>
</organism>
<name>A0AA37U8P3_9RHOB</name>
<evidence type="ECO:0000256" key="1">
    <source>
        <dbReference type="SAM" id="Phobius"/>
    </source>
</evidence>
<feature type="transmembrane region" description="Helical" evidence="1">
    <location>
        <begin position="210"/>
        <end position="229"/>
    </location>
</feature>
<feature type="transmembrane region" description="Helical" evidence="1">
    <location>
        <begin position="265"/>
        <end position="283"/>
    </location>
</feature>
<feature type="transmembrane region" description="Helical" evidence="1">
    <location>
        <begin position="166"/>
        <end position="182"/>
    </location>
</feature>
<sequence>MDLARFVAAFGIVWDHARAPYADIGYTALALFLVLTSYLAVGSFERSDGKAFWLSRAQRIALPWLFWCVFFRVVYEVISDEPFHLLSDPWTLLIGPSIHLWFLPFVMIFLVTIPWISRFIDRPLRMYSAAVLLVVVSIPLGLLHAKLAATAWFINPNGFPQPLPQWFFSLPLFWFGAVLAVGKRMGLVWPVIAAAAVVSGLLYWRSPEFASVQMILVAVIFEIVWRINIKGTWPTWLAGFAFGIYLLHPATMLVAFKLFSDTVDRSFAAIFAFALAWALTAVLQRVPWVQRFL</sequence>
<feature type="transmembrane region" description="Helical" evidence="1">
    <location>
        <begin position="61"/>
        <end position="78"/>
    </location>
</feature>
<dbReference type="Proteomes" id="UP001157355">
    <property type="component" value="Unassembled WGS sequence"/>
</dbReference>
<feature type="domain" description="Acyltransferase 3" evidence="2">
    <location>
        <begin position="1"/>
        <end position="279"/>
    </location>
</feature>
<keyword evidence="1" id="KW-1133">Transmembrane helix</keyword>
<dbReference type="RefSeq" id="WP_284325504.1">
    <property type="nucleotide sequence ID" value="NZ_BSPP01000007.1"/>
</dbReference>
<keyword evidence="1" id="KW-0472">Membrane</keyword>
<feature type="transmembrane region" description="Helical" evidence="1">
    <location>
        <begin position="24"/>
        <end position="41"/>
    </location>
</feature>
<feature type="transmembrane region" description="Helical" evidence="1">
    <location>
        <begin position="129"/>
        <end position="154"/>
    </location>
</feature>
<feature type="transmembrane region" description="Helical" evidence="1">
    <location>
        <begin position="236"/>
        <end position="259"/>
    </location>
</feature>
<evidence type="ECO:0000313" key="3">
    <source>
        <dbReference type="EMBL" id="GLS87341.1"/>
    </source>
</evidence>
<gene>
    <name evidence="3" type="ORF">GCM10010873_23150</name>
</gene>
<keyword evidence="4" id="KW-1185">Reference proteome</keyword>
<dbReference type="InterPro" id="IPR002656">
    <property type="entry name" value="Acyl_transf_3_dom"/>
</dbReference>
<proteinExistence type="predicted"/>
<keyword evidence="1" id="KW-0812">Transmembrane</keyword>
<accession>A0AA37U8P3</accession>
<feature type="transmembrane region" description="Helical" evidence="1">
    <location>
        <begin position="98"/>
        <end position="117"/>
    </location>
</feature>
<comment type="caution">
    <text evidence="3">The sequence shown here is derived from an EMBL/GenBank/DDBJ whole genome shotgun (WGS) entry which is preliminary data.</text>
</comment>
<reference evidence="3 4" key="1">
    <citation type="journal article" date="2014" name="Int. J. Syst. Evol. Microbiol.">
        <title>Complete genome sequence of Corynebacterium casei LMG S-19264T (=DSM 44701T), isolated from a smear-ripened cheese.</title>
        <authorList>
            <consortium name="US DOE Joint Genome Institute (JGI-PGF)"/>
            <person name="Walter F."/>
            <person name="Albersmeier A."/>
            <person name="Kalinowski J."/>
            <person name="Ruckert C."/>
        </authorList>
    </citation>
    <scope>NUCLEOTIDE SEQUENCE [LARGE SCALE GENOMIC DNA]</scope>
    <source>
        <strain evidence="3 4">NBRC 111766</strain>
    </source>
</reference>
<evidence type="ECO:0000313" key="4">
    <source>
        <dbReference type="Proteomes" id="UP001157355"/>
    </source>
</evidence>
<dbReference type="EMBL" id="BSPP01000007">
    <property type="protein sequence ID" value="GLS87341.1"/>
    <property type="molecule type" value="Genomic_DNA"/>
</dbReference>
<protein>
    <recommendedName>
        <fullName evidence="2">Acyltransferase 3 domain-containing protein</fullName>
    </recommendedName>
</protein>
<dbReference type="Pfam" id="PF01757">
    <property type="entry name" value="Acyl_transf_3"/>
    <property type="match status" value="1"/>
</dbReference>
<feature type="transmembrane region" description="Helical" evidence="1">
    <location>
        <begin position="187"/>
        <end position="204"/>
    </location>
</feature>
<dbReference type="GO" id="GO:0016747">
    <property type="term" value="F:acyltransferase activity, transferring groups other than amino-acyl groups"/>
    <property type="evidence" value="ECO:0007669"/>
    <property type="project" value="InterPro"/>
</dbReference>